<dbReference type="InterPro" id="IPR042263">
    <property type="entry name" value="DPH1/DPH2_1"/>
</dbReference>
<organism evidence="8 9">
    <name type="scientific">Pseudomicrostroma glucosiphilum</name>
    <dbReference type="NCBI Taxonomy" id="1684307"/>
    <lineage>
        <taxon>Eukaryota</taxon>
        <taxon>Fungi</taxon>
        <taxon>Dikarya</taxon>
        <taxon>Basidiomycota</taxon>
        <taxon>Ustilaginomycotina</taxon>
        <taxon>Exobasidiomycetes</taxon>
        <taxon>Microstromatales</taxon>
        <taxon>Microstromatales incertae sedis</taxon>
        <taxon>Pseudomicrostroma</taxon>
    </lineage>
</organism>
<evidence type="ECO:0000256" key="7">
    <source>
        <dbReference type="SAM" id="MobiDB-lite"/>
    </source>
</evidence>
<dbReference type="Pfam" id="PF01866">
    <property type="entry name" value="Diphthamide_syn"/>
    <property type="match status" value="3"/>
</dbReference>
<dbReference type="GeneID" id="37013826"/>
<dbReference type="PANTHER" id="PTHR10762:SF2">
    <property type="entry name" value="2-(3-AMINO-3-CARBOXYPROPYL)HISTIDINE SYNTHASE SUBUNIT 2"/>
    <property type="match status" value="1"/>
</dbReference>
<dbReference type="FunFam" id="3.40.50.11860:FF:000001">
    <property type="entry name" value="2-(3-amino-3-carboxypropyl)histidine synthase subunit 2"/>
    <property type="match status" value="1"/>
</dbReference>
<dbReference type="NCBIfam" id="TIGR00322">
    <property type="entry name" value="diphth2_R"/>
    <property type="match status" value="2"/>
</dbReference>
<evidence type="ECO:0000313" key="8">
    <source>
        <dbReference type="EMBL" id="PWN21812.1"/>
    </source>
</evidence>
<dbReference type="Gene3D" id="3.40.50.11840">
    <property type="entry name" value="Diphthamide synthesis DPH1/DPH2 domain 1"/>
    <property type="match status" value="1"/>
</dbReference>
<dbReference type="Gene3D" id="3.40.50.11860">
    <property type="entry name" value="Diphthamide synthesis DPH1/DPH2 domain 3"/>
    <property type="match status" value="1"/>
</dbReference>
<keyword evidence="6" id="KW-0411">Iron-sulfur</keyword>
<keyword evidence="4" id="KW-0479">Metal-binding</keyword>
<evidence type="ECO:0000256" key="2">
    <source>
        <dbReference type="ARBA" id="ARBA00005156"/>
    </source>
</evidence>
<dbReference type="AlphaFoldDB" id="A0A316U9H2"/>
<name>A0A316U9H2_9BASI</name>
<evidence type="ECO:0000256" key="3">
    <source>
        <dbReference type="ARBA" id="ARBA00006179"/>
    </source>
</evidence>
<dbReference type="InterPro" id="IPR016435">
    <property type="entry name" value="DPH1/DPH2"/>
</dbReference>
<comment type="cofactor">
    <cofactor evidence="1">
        <name>[4Fe-4S] cluster</name>
        <dbReference type="ChEBI" id="CHEBI:49883"/>
    </cofactor>
</comment>
<evidence type="ECO:0000256" key="1">
    <source>
        <dbReference type="ARBA" id="ARBA00001966"/>
    </source>
</evidence>
<reference evidence="8 9" key="1">
    <citation type="journal article" date="2018" name="Mol. Biol. Evol.">
        <title>Broad Genomic Sampling Reveals a Smut Pathogenic Ancestry of the Fungal Clade Ustilaginomycotina.</title>
        <authorList>
            <person name="Kijpornyongpan T."/>
            <person name="Mondo S.J."/>
            <person name="Barry K."/>
            <person name="Sandor L."/>
            <person name="Lee J."/>
            <person name="Lipzen A."/>
            <person name="Pangilinan J."/>
            <person name="LaButti K."/>
            <person name="Hainaut M."/>
            <person name="Henrissat B."/>
            <person name="Grigoriev I.V."/>
            <person name="Spatafora J.W."/>
            <person name="Aime M.C."/>
        </authorList>
    </citation>
    <scope>NUCLEOTIDE SEQUENCE [LARGE SCALE GENOMIC DNA]</scope>
    <source>
        <strain evidence="8 9">MCA 4718</strain>
    </source>
</reference>
<dbReference type="GO" id="GO:0090560">
    <property type="term" value="F:2-(3-amino-3-carboxypropyl)histidine synthase activity"/>
    <property type="evidence" value="ECO:0007669"/>
    <property type="project" value="InterPro"/>
</dbReference>
<dbReference type="GO" id="GO:0046872">
    <property type="term" value="F:metal ion binding"/>
    <property type="evidence" value="ECO:0007669"/>
    <property type="project" value="UniProtKB-KW"/>
</dbReference>
<evidence type="ECO:0008006" key="10">
    <source>
        <dbReference type="Google" id="ProtNLM"/>
    </source>
</evidence>
<keyword evidence="5" id="KW-0408">Iron</keyword>
<feature type="region of interest" description="Disordered" evidence="7">
    <location>
        <begin position="111"/>
        <end position="130"/>
    </location>
</feature>
<feature type="region of interest" description="Disordered" evidence="7">
    <location>
        <begin position="663"/>
        <end position="694"/>
    </location>
</feature>
<evidence type="ECO:0000313" key="9">
    <source>
        <dbReference type="Proteomes" id="UP000245942"/>
    </source>
</evidence>
<dbReference type="GO" id="GO:0017183">
    <property type="term" value="P:protein histidyl modification to diphthamide"/>
    <property type="evidence" value="ECO:0007669"/>
    <property type="project" value="UniProtKB-UniPathway"/>
</dbReference>
<dbReference type="SFLD" id="SFLDG01121">
    <property type="entry name" value="Diphthamide_biosynthesis"/>
    <property type="match status" value="1"/>
</dbReference>
<evidence type="ECO:0000256" key="6">
    <source>
        <dbReference type="ARBA" id="ARBA00023014"/>
    </source>
</evidence>
<comment type="similarity">
    <text evidence="3">Belongs to the DPH1/DPH2 family. DPH2 subfamily.</text>
</comment>
<comment type="pathway">
    <text evidence="2">Protein modification; peptidyl-diphthamide biosynthesis.</text>
</comment>
<protein>
    <recommendedName>
        <fullName evidence="10">Diphthamide biosynthesis protein</fullName>
    </recommendedName>
</protein>
<dbReference type="STRING" id="1684307.A0A316U9H2"/>
<dbReference type="PANTHER" id="PTHR10762">
    <property type="entry name" value="DIPHTHAMIDE BIOSYNTHESIS PROTEIN"/>
    <property type="match status" value="1"/>
</dbReference>
<evidence type="ECO:0000256" key="4">
    <source>
        <dbReference type="ARBA" id="ARBA00022723"/>
    </source>
</evidence>
<gene>
    <name evidence="8" type="ORF">BCV69DRAFT_281737</name>
</gene>
<dbReference type="SFLD" id="SFLDS00032">
    <property type="entry name" value="Radical_SAM_3-amino-3-carboxyp"/>
    <property type="match status" value="1"/>
</dbReference>
<dbReference type="EMBL" id="KZ819324">
    <property type="protein sequence ID" value="PWN21812.1"/>
    <property type="molecule type" value="Genomic_DNA"/>
</dbReference>
<feature type="compositionally biased region" description="Acidic residues" evidence="7">
    <location>
        <begin position="579"/>
        <end position="588"/>
    </location>
</feature>
<dbReference type="InterPro" id="IPR042265">
    <property type="entry name" value="DPH1/DPH2_3"/>
</dbReference>
<dbReference type="OrthoDB" id="449241at2759"/>
<dbReference type="GO" id="GO:0051536">
    <property type="term" value="F:iron-sulfur cluster binding"/>
    <property type="evidence" value="ECO:0007669"/>
    <property type="project" value="UniProtKB-KW"/>
</dbReference>
<accession>A0A316U9H2</accession>
<sequence length="694" mass="75556">MATPMSAPDSAILLHQPSLDANLLASTSAHSGRSIEELYDVKLTVERLCFAEDSPDQEERVSGSPRIKRTGKFRFERVALQFPDEILPDSVPIYWALKKEVQTRLEEMRQLRRERAEQEQEGGAGPAQGSDEVIPDFYILADTSYGNCCVDEVAAQHVEADVVVHYGHACLSPTARLPVIYVFPKQSVQVEKAASALATSAIQALGKFQASENQSEAEGSQQRRKAILFSYDVGYAHIAEEVFDRLQVELQQASSSSSSLKVELPPLVMTRLDTARNFEDRLRGPAGKSESNGHACGKQDACCQGTEAPRSNDACACKTEQKNDSHCNGSSCCSTMPPLPPMQSQTSADAASLAGTDGSGRLYHLPPGCSISDTLICYLGGESLALTNLLLRAGPATPVVSYDPFNPSPGARREDGRTNRLLMRRYAAVQKARDASVIGLLVGTLGVQSYLPLLSHLRHLLTGRRPGEAKSAVSTSSTSAGRRSARKVYTISVGKLSPAKLANFQEVELFVLLACPENSLVDAVDPTGLRSKEFYRPIVTPFEMMLALDESRSWTGEYVLDMERLINQRGESGSADQGEGIEEGEEDDDRPHFSLVTGGYVTRRRFDAEEENDDDEGNDAAALAHTGAVVVRSASGEVTRVLDSANAMHLATRSWKGLEQRLGMDEPSRLEEGREGIARGYRDADGRKRGEEAR</sequence>
<evidence type="ECO:0000256" key="5">
    <source>
        <dbReference type="ARBA" id="ARBA00023004"/>
    </source>
</evidence>
<keyword evidence="9" id="KW-1185">Reference proteome</keyword>
<feature type="region of interest" description="Disordered" evidence="7">
    <location>
        <begin position="569"/>
        <end position="594"/>
    </location>
</feature>
<dbReference type="RefSeq" id="XP_025348972.1">
    <property type="nucleotide sequence ID" value="XM_025492092.1"/>
</dbReference>
<proteinExistence type="inferred from homology"/>
<dbReference type="Proteomes" id="UP000245942">
    <property type="component" value="Unassembled WGS sequence"/>
</dbReference>
<dbReference type="UniPathway" id="UPA00559"/>